<evidence type="ECO:0000256" key="8">
    <source>
        <dbReference type="ARBA" id="ARBA00042296"/>
    </source>
</evidence>
<dbReference type="AlphaFoldDB" id="A0A484ZLK6"/>
<protein>
    <recommendedName>
        <fullName evidence="7">PTS system glucose-specific EIIA component</fullName>
    </recommendedName>
    <alternativeName>
        <fullName evidence="10">EIIA-Glc</fullName>
    </alternativeName>
    <alternativeName>
        <fullName evidence="9">EIII-Glc</fullName>
    </alternativeName>
    <alternativeName>
        <fullName evidence="8">Glucose-specific phosphotransferase enzyme IIA component</fullName>
    </alternativeName>
</protein>
<dbReference type="PROSITE" id="PS51093">
    <property type="entry name" value="PTS_EIIA_TYPE_1"/>
    <property type="match status" value="1"/>
</dbReference>
<evidence type="ECO:0000313" key="13">
    <source>
        <dbReference type="Proteomes" id="UP000373449"/>
    </source>
</evidence>
<sequence>MKAFASKAVGDGIAIRPTGNLVVSPANGTLVKIFGTNHAFCLETEDGAEVVVHIGIDTVKLNGQGLNV</sequence>
<evidence type="ECO:0000256" key="9">
    <source>
        <dbReference type="ARBA" id="ARBA00042526"/>
    </source>
</evidence>
<dbReference type="GO" id="GO:0016301">
    <property type="term" value="F:kinase activity"/>
    <property type="evidence" value="ECO:0007669"/>
    <property type="project" value="UniProtKB-KW"/>
</dbReference>
<dbReference type="SUPFAM" id="SSF51261">
    <property type="entry name" value="Duplicated hybrid motif"/>
    <property type="match status" value="1"/>
</dbReference>
<gene>
    <name evidence="12" type="primary">crr_1</name>
    <name evidence="12" type="ORF">NCTC12282_03775</name>
</gene>
<dbReference type="GO" id="GO:0005737">
    <property type="term" value="C:cytoplasm"/>
    <property type="evidence" value="ECO:0007669"/>
    <property type="project" value="UniProtKB-SubCell"/>
</dbReference>
<evidence type="ECO:0000256" key="7">
    <source>
        <dbReference type="ARBA" id="ARBA00039163"/>
    </source>
</evidence>
<accession>A0A484ZLK6</accession>
<evidence type="ECO:0000256" key="4">
    <source>
        <dbReference type="ARBA" id="ARBA00022679"/>
    </source>
</evidence>
<dbReference type="PANTHER" id="PTHR45008">
    <property type="entry name" value="PTS SYSTEM GLUCOSE-SPECIFIC EIIA COMPONENT"/>
    <property type="match status" value="1"/>
</dbReference>
<dbReference type="Pfam" id="PF00358">
    <property type="entry name" value="PTS_EIIA_1"/>
    <property type="match status" value="1"/>
</dbReference>
<evidence type="ECO:0000256" key="2">
    <source>
        <dbReference type="ARBA" id="ARBA00022448"/>
    </source>
</evidence>
<evidence type="ECO:0000313" key="12">
    <source>
        <dbReference type="EMBL" id="VFS49304.1"/>
    </source>
</evidence>
<keyword evidence="4 12" id="KW-0808">Transferase</keyword>
<keyword evidence="6" id="KW-0418">Kinase</keyword>
<evidence type="ECO:0000256" key="10">
    <source>
        <dbReference type="ARBA" id="ARBA00042873"/>
    </source>
</evidence>
<dbReference type="Gene3D" id="2.70.70.10">
    <property type="entry name" value="Glucose Permease (Domain IIA)"/>
    <property type="match status" value="1"/>
</dbReference>
<keyword evidence="5" id="KW-0598">Phosphotransferase system</keyword>
<name>A0A484ZLK6_9GAMM</name>
<evidence type="ECO:0000256" key="6">
    <source>
        <dbReference type="ARBA" id="ARBA00022777"/>
    </source>
</evidence>
<evidence type="ECO:0000256" key="3">
    <source>
        <dbReference type="ARBA" id="ARBA00022597"/>
    </source>
</evidence>
<dbReference type="EMBL" id="CAADJA010000002">
    <property type="protein sequence ID" value="VFS49304.1"/>
    <property type="molecule type" value="Genomic_DNA"/>
</dbReference>
<keyword evidence="3" id="KW-0762">Sugar transport</keyword>
<reference evidence="12 13" key="1">
    <citation type="submission" date="2019-03" db="EMBL/GenBank/DDBJ databases">
        <authorList>
            <consortium name="Pathogen Informatics"/>
        </authorList>
    </citation>
    <scope>NUCLEOTIDE SEQUENCE [LARGE SCALE GENOMIC DNA]</scope>
    <source>
        <strain evidence="12 13">NCTC12282</strain>
    </source>
</reference>
<dbReference type="PANTHER" id="PTHR45008:SF1">
    <property type="entry name" value="PTS SYSTEM GLUCOSE-SPECIFIC EIIA COMPONENT"/>
    <property type="match status" value="1"/>
</dbReference>
<evidence type="ECO:0000259" key="11">
    <source>
        <dbReference type="PROSITE" id="PS51093"/>
    </source>
</evidence>
<dbReference type="GO" id="GO:0009401">
    <property type="term" value="P:phosphoenolpyruvate-dependent sugar phosphotransferase system"/>
    <property type="evidence" value="ECO:0007669"/>
    <property type="project" value="UniProtKB-KW"/>
</dbReference>
<feature type="domain" description="PTS EIIA type-1" evidence="11">
    <location>
        <begin position="1"/>
        <end position="68"/>
    </location>
</feature>
<dbReference type="Proteomes" id="UP000373449">
    <property type="component" value="Unassembled WGS sequence"/>
</dbReference>
<comment type="subcellular location">
    <subcellularLocation>
        <location evidence="1">Cytoplasm</location>
    </subcellularLocation>
</comment>
<dbReference type="InterPro" id="IPR011055">
    <property type="entry name" value="Dup_hybrid_motif"/>
</dbReference>
<dbReference type="InterPro" id="IPR001127">
    <property type="entry name" value="PTS_EIIA_1_perm"/>
</dbReference>
<evidence type="ECO:0000256" key="5">
    <source>
        <dbReference type="ARBA" id="ARBA00022683"/>
    </source>
</evidence>
<keyword evidence="2" id="KW-0813">Transport</keyword>
<evidence type="ECO:0000256" key="1">
    <source>
        <dbReference type="ARBA" id="ARBA00004496"/>
    </source>
</evidence>
<proteinExistence type="predicted"/>
<dbReference type="PROSITE" id="PS00371">
    <property type="entry name" value="PTS_EIIA_TYPE_1_HIS"/>
    <property type="match status" value="1"/>
</dbReference>
<organism evidence="12 13">
    <name type="scientific">Budvicia aquatica</name>
    <dbReference type="NCBI Taxonomy" id="82979"/>
    <lineage>
        <taxon>Bacteria</taxon>
        <taxon>Pseudomonadati</taxon>
        <taxon>Pseudomonadota</taxon>
        <taxon>Gammaproteobacteria</taxon>
        <taxon>Enterobacterales</taxon>
        <taxon>Budviciaceae</taxon>
        <taxon>Budvicia</taxon>
    </lineage>
</organism>
<dbReference type="InterPro" id="IPR050890">
    <property type="entry name" value="PTS_EIIA_component"/>
</dbReference>